<evidence type="ECO:0000256" key="4">
    <source>
        <dbReference type="ARBA" id="ARBA00023136"/>
    </source>
</evidence>
<keyword evidence="2 8" id="KW-0812">Transmembrane</keyword>
<evidence type="ECO:0000256" key="3">
    <source>
        <dbReference type="ARBA" id="ARBA00022989"/>
    </source>
</evidence>
<dbReference type="InterPro" id="IPR028082">
    <property type="entry name" value="Peripla_BP_I"/>
</dbReference>
<dbReference type="AlphaFoldDB" id="A0A2T7PHT7"/>
<dbReference type="PROSITE" id="PS50259">
    <property type="entry name" value="G_PROTEIN_RECEP_F3_4"/>
    <property type="match status" value="1"/>
</dbReference>
<dbReference type="InterPro" id="IPR017978">
    <property type="entry name" value="GPCR_3_C"/>
</dbReference>
<evidence type="ECO:0000313" key="10">
    <source>
        <dbReference type="EMBL" id="PVD32985.1"/>
    </source>
</evidence>
<accession>A0A2T7PHT7</accession>
<feature type="transmembrane region" description="Helical" evidence="8">
    <location>
        <begin position="1035"/>
        <end position="1053"/>
    </location>
</feature>
<feature type="region of interest" description="Disordered" evidence="7">
    <location>
        <begin position="1226"/>
        <end position="1264"/>
    </location>
</feature>
<feature type="compositionally biased region" description="Basic and acidic residues" evidence="7">
    <location>
        <begin position="1226"/>
        <end position="1241"/>
    </location>
</feature>
<keyword evidence="5" id="KW-0675">Receptor</keyword>
<evidence type="ECO:0000256" key="5">
    <source>
        <dbReference type="ARBA" id="ARBA00023170"/>
    </source>
</evidence>
<dbReference type="EMBL" id="PZQS01000004">
    <property type="protein sequence ID" value="PVD32985.1"/>
    <property type="molecule type" value="Genomic_DNA"/>
</dbReference>
<feature type="transmembrane region" description="Helical" evidence="8">
    <location>
        <begin position="888"/>
        <end position="909"/>
    </location>
</feature>
<gene>
    <name evidence="10" type="ORF">C0Q70_08433</name>
</gene>
<evidence type="ECO:0000256" key="7">
    <source>
        <dbReference type="SAM" id="MobiDB-lite"/>
    </source>
</evidence>
<keyword evidence="3 8" id="KW-1133">Transmembrane helix</keyword>
<evidence type="ECO:0000259" key="9">
    <source>
        <dbReference type="PROSITE" id="PS50259"/>
    </source>
</evidence>
<evidence type="ECO:0000256" key="2">
    <source>
        <dbReference type="ARBA" id="ARBA00022692"/>
    </source>
</evidence>
<dbReference type="GO" id="GO:0016020">
    <property type="term" value="C:membrane"/>
    <property type="evidence" value="ECO:0007669"/>
    <property type="project" value="UniProtKB-SubCell"/>
</dbReference>
<dbReference type="PANTHER" id="PTHR24060">
    <property type="entry name" value="METABOTROPIC GLUTAMATE RECEPTOR"/>
    <property type="match status" value="1"/>
</dbReference>
<evidence type="ECO:0000313" key="11">
    <source>
        <dbReference type="Proteomes" id="UP000245119"/>
    </source>
</evidence>
<dbReference type="OrthoDB" id="9880600at2759"/>
<feature type="transmembrane region" description="Helical" evidence="8">
    <location>
        <begin position="188"/>
        <end position="210"/>
    </location>
</feature>
<protein>
    <recommendedName>
        <fullName evidence="9">G-protein coupled receptors family 3 profile domain-containing protein</fullName>
    </recommendedName>
</protein>
<feature type="transmembrane region" description="Helical" evidence="8">
    <location>
        <begin position="1098"/>
        <end position="1120"/>
    </location>
</feature>
<feature type="compositionally biased region" description="Low complexity" evidence="7">
    <location>
        <begin position="1247"/>
        <end position="1264"/>
    </location>
</feature>
<keyword evidence="6" id="KW-0325">Glycoprotein</keyword>
<keyword evidence="11" id="KW-1185">Reference proteome</keyword>
<sequence length="1264" mass="139354">MCTTLTDDYNISAKRTSASSSVLTVSSGSVSDLNNVSCAVPETEEETTCKVDLIYPANESSCHVKVDTGRDTGGDTGTDTVSAHCSITKAYSANGRYRCDLYQVLQMLITPGGVEINLNRNDDPKDISTTFPQGHFHPGHIGLPTDLPDKDSTVPLELTTDHVTTSGGATTTSPPDVADCATTCTRNVGGWFAGGVCLGLLIATVAILCLRGRWKVHPEVANARPQGDSQIRYGQDFFLESIGMCSMRRYADEVETLSPTTAKSSNIICVVWRTLARAMADSWSLQLLVLVVQALLLANGAVQILPCPNANMFTNFYDDIAVVVPEKTGENDYYAIAAFFDVRDKGLDAFSCANTFSSTGLLYSQAFLWSISYWKRQFNSQVSIGGFIMDSCMRQEQLIQNMLGFEQCNLRVRSIDRRNVIGFVGPLSNADAIAAATLANDLDMTIISPSANAAVLSVNTMYRTFLRTVPSIEKDVEIMSYILTTQLGVRCVAVISEANLAEAFEKFKMQMINKNICVNLTKIISSKDSDATMNTFIDKELRNWVDTKFVVLLLSSAATEAFINRLKTFVDLRNSYIFLMTSDVKLATFSSDSNAAVTLDNSIQLERIYPDDIINAAKEFQNYLLQLNESTQGPQITNPWLVQYLRGGKRLLVPDGYNREISSTIMATRALIQGTTRASADNCNLSPSSNYLCGGFLNLVNRGDLINSDTRSASGFFATSNVSNDLRDTVIKYTVYRRKYSDMLFMGTYNPGQQGDKYTGTPFNQYVDRKYSPAECPNCPYWQSTSTMATTTTTARTSTAASICKYSIYGNYTMVPYPENQEITGAFDLQNLPRTSSEAMTRFEIGQRWIIALGVLAGLGILCVIVFEIYILYKLLGTPMGQKWRTMWLGQLLLFGIFLCYLTLFAYLPVPTKATCGITRFGVGVSLAICFAVLLVKLMVILTSRSSENSLLPGDVDSPNYLKGIYQFLMFVFAVGVQVVIDIQWLITVPPEAVKVVSNSGQEVWVCNHYTWRATDSGSWNNMASFVRNEFENHVLSLVYIMFLILITTLLALRSHGIITNHRESIFIGIASGFSIPIWLAWTLVGGLNRTHSYAHEFGDACIAFGLFLTASLILFAMFLPKVRQLVSMGVEGIYFEDDRETVYAGSVIMGPPSYKSHPNSVIYVNNQGFYSDPVVVGNGDPSLATYLRHPGSQLSPASIYSAPPTYIKKGPSSTLGKNSRVLHVTDDLSGKHPPEKRRTQSEFAYGTTASRTRSARGTLPREF</sequence>
<dbReference type="SUPFAM" id="SSF53822">
    <property type="entry name" value="Periplasmic binding protein-like I"/>
    <property type="match status" value="1"/>
</dbReference>
<dbReference type="Pfam" id="PF01094">
    <property type="entry name" value="ANF_receptor"/>
    <property type="match status" value="1"/>
</dbReference>
<name>A0A2T7PHT7_POMCA</name>
<dbReference type="CDD" id="cd13953">
    <property type="entry name" value="7tm_classC_mGluR-like"/>
    <property type="match status" value="1"/>
</dbReference>
<reference evidence="10 11" key="1">
    <citation type="submission" date="2018-04" db="EMBL/GenBank/DDBJ databases">
        <title>The genome of golden apple snail Pomacea canaliculata provides insight into stress tolerance and invasive adaptation.</title>
        <authorList>
            <person name="Liu C."/>
            <person name="Liu B."/>
            <person name="Ren Y."/>
            <person name="Zhang Y."/>
            <person name="Wang H."/>
            <person name="Li S."/>
            <person name="Jiang F."/>
            <person name="Yin L."/>
            <person name="Zhang G."/>
            <person name="Qian W."/>
            <person name="Fan W."/>
        </authorList>
    </citation>
    <scope>NUCLEOTIDE SEQUENCE [LARGE SCALE GENOMIC DNA]</scope>
    <source>
        <strain evidence="10">SZHN2017</strain>
        <tissue evidence="10">Muscle</tissue>
    </source>
</reference>
<dbReference type="Pfam" id="PF00003">
    <property type="entry name" value="7tm_3"/>
    <property type="match status" value="1"/>
</dbReference>
<dbReference type="InterPro" id="IPR050726">
    <property type="entry name" value="mGluR"/>
</dbReference>
<feature type="transmembrane region" description="Helical" evidence="8">
    <location>
        <begin position="964"/>
        <end position="987"/>
    </location>
</feature>
<dbReference type="InterPro" id="IPR000337">
    <property type="entry name" value="GPCR_3"/>
</dbReference>
<comment type="caution">
    <text evidence="10">The sequence shown here is derived from an EMBL/GenBank/DDBJ whole genome shotgun (WGS) entry which is preliminary data.</text>
</comment>
<feature type="transmembrane region" description="Helical" evidence="8">
    <location>
        <begin position="1065"/>
        <end position="1086"/>
    </location>
</feature>
<keyword evidence="4 8" id="KW-0472">Membrane</keyword>
<evidence type="ECO:0000256" key="1">
    <source>
        <dbReference type="ARBA" id="ARBA00004141"/>
    </source>
</evidence>
<feature type="domain" description="G-protein coupled receptors family 3 profile" evidence="9">
    <location>
        <begin position="889"/>
        <end position="1127"/>
    </location>
</feature>
<organism evidence="10 11">
    <name type="scientific">Pomacea canaliculata</name>
    <name type="common">Golden apple snail</name>
    <dbReference type="NCBI Taxonomy" id="400727"/>
    <lineage>
        <taxon>Eukaryota</taxon>
        <taxon>Metazoa</taxon>
        <taxon>Spiralia</taxon>
        <taxon>Lophotrochozoa</taxon>
        <taxon>Mollusca</taxon>
        <taxon>Gastropoda</taxon>
        <taxon>Caenogastropoda</taxon>
        <taxon>Architaenioglossa</taxon>
        <taxon>Ampullarioidea</taxon>
        <taxon>Ampullariidae</taxon>
        <taxon>Pomacea</taxon>
    </lineage>
</organism>
<dbReference type="Gene3D" id="3.40.50.2300">
    <property type="match status" value="2"/>
</dbReference>
<dbReference type="Proteomes" id="UP000245119">
    <property type="component" value="Linkage Group LG4"/>
</dbReference>
<feature type="transmembrane region" description="Helical" evidence="8">
    <location>
        <begin position="849"/>
        <end position="876"/>
    </location>
</feature>
<comment type="subcellular location">
    <subcellularLocation>
        <location evidence="1">Membrane</location>
        <topology evidence="1">Multi-pass membrane protein</topology>
    </subcellularLocation>
</comment>
<feature type="transmembrane region" description="Helical" evidence="8">
    <location>
        <begin position="921"/>
        <end position="943"/>
    </location>
</feature>
<proteinExistence type="predicted"/>
<dbReference type="GO" id="GO:0004930">
    <property type="term" value="F:G protein-coupled receptor activity"/>
    <property type="evidence" value="ECO:0007669"/>
    <property type="project" value="InterPro"/>
</dbReference>
<feature type="transmembrane region" description="Helical" evidence="8">
    <location>
        <begin position="283"/>
        <end position="305"/>
    </location>
</feature>
<evidence type="ECO:0000256" key="6">
    <source>
        <dbReference type="ARBA" id="ARBA00023180"/>
    </source>
</evidence>
<dbReference type="InterPro" id="IPR001828">
    <property type="entry name" value="ANF_lig-bd_rcpt"/>
</dbReference>
<dbReference type="PRINTS" id="PR00248">
    <property type="entry name" value="GPCRMGR"/>
</dbReference>
<evidence type="ECO:0000256" key="8">
    <source>
        <dbReference type="SAM" id="Phobius"/>
    </source>
</evidence>